<organism evidence="1">
    <name type="scientific">Brassica oleracea</name>
    <name type="common">Wild cabbage</name>
    <dbReference type="NCBI Taxonomy" id="3712"/>
    <lineage>
        <taxon>Eukaryota</taxon>
        <taxon>Viridiplantae</taxon>
        <taxon>Streptophyta</taxon>
        <taxon>Embryophyta</taxon>
        <taxon>Tracheophyta</taxon>
        <taxon>Spermatophyta</taxon>
        <taxon>Magnoliopsida</taxon>
        <taxon>eudicotyledons</taxon>
        <taxon>Gunneridae</taxon>
        <taxon>Pentapetalae</taxon>
        <taxon>rosids</taxon>
        <taxon>malvids</taxon>
        <taxon>Brassicales</taxon>
        <taxon>Brassicaceae</taxon>
        <taxon>Brassiceae</taxon>
        <taxon>Brassica</taxon>
    </lineage>
</organism>
<protein>
    <submittedName>
        <fullName evidence="1">Uncharacterized protein</fullName>
    </submittedName>
</protein>
<feature type="non-terminal residue" evidence="1">
    <location>
        <position position="1"/>
    </location>
</feature>
<evidence type="ECO:0000313" key="1">
    <source>
        <dbReference type="EMBL" id="VDD26716.1"/>
    </source>
</evidence>
<accession>A0A3P6DI46</accession>
<sequence>GCHFQQVPPRCKIFYVCGVVRLKIETFVDEIMIL</sequence>
<proteinExistence type="predicted"/>
<dbReference type="AlphaFoldDB" id="A0A3P6DI46"/>
<gene>
    <name evidence="1" type="ORF">BOLC2T11797H</name>
</gene>
<dbReference type="EMBL" id="LR031874">
    <property type="protein sequence ID" value="VDD26716.1"/>
    <property type="molecule type" value="Genomic_DNA"/>
</dbReference>
<reference evidence="1" key="1">
    <citation type="submission" date="2018-11" db="EMBL/GenBank/DDBJ databases">
        <authorList>
            <consortium name="Genoscope - CEA"/>
            <person name="William W."/>
        </authorList>
    </citation>
    <scope>NUCLEOTIDE SEQUENCE</scope>
</reference>
<name>A0A3P6DI46_BRAOL</name>